<dbReference type="Proteomes" id="UP000499080">
    <property type="component" value="Unassembled WGS sequence"/>
</dbReference>
<name>A0A4Y2JB54_ARAVE</name>
<keyword evidence="2" id="KW-1185">Reference proteome</keyword>
<dbReference type="EMBL" id="BGPR01003324">
    <property type="protein sequence ID" value="GBM86578.1"/>
    <property type="molecule type" value="Genomic_DNA"/>
</dbReference>
<proteinExistence type="predicted"/>
<organism evidence="1 2">
    <name type="scientific">Araneus ventricosus</name>
    <name type="common">Orbweaver spider</name>
    <name type="synonym">Epeira ventricosa</name>
    <dbReference type="NCBI Taxonomy" id="182803"/>
    <lineage>
        <taxon>Eukaryota</taxon>
        <taxon>Metazoa</taxon>
        <taxon>Ecdysozoa</taxon>
        <taxon>Arthropoda</taxon>
        <taxon>Chelicerata</taxon>
        <taxon>Arachnida</taxon>
        <taxon>Araneae</taxon>
        <taxon>Araneomorphae</taxon>
        <taxon>Entelegynae</taxon>
        <taxon>Araneoidea</taxon>
        <taxon>Araneidae</taxon>
        <taxon>Araneus</taxon>
    </lineage>
</organism>
<protein>
    <submittedName>
        <fullName evidence="1">Uncharacterized protein</fullName>
    </submittedName>
</protein>
<evidence type="ECO:0000313" key="1">
    <source>
        <dbReference type="EMBL" id="GBM86578.1"/>
    </source>
</evidence>
<dbReference type="AlphaFoldDB" id="A0A4Y2JB54"/>
<reference evidence="1 2" key="1">
    <citation type="journal article" date="2019" name="Sci. Rep.">
        <title>Orb-weaving spider Araneus ventricosus genome elucidates the spidroin gene catalogue.</title>
        <authorList>
            <person name="Kono N."/>
            <person name="Nakamura H."/>
            <person name="Ohtoshi R."/>
            <person name="Moran D.A.P."/>
            <person name="Shinohara A."/>
            <person name="Yoshida Y."/>
            <person name="Fujiwara M."/>
            <person name="Mori M."/>
            <person name="Tomita M."/>
            <person name="Arakawa K."/>
        </authorList>
    </citation>
    <scope>NUCLEOTIDE SEQUENCE [LARGE SCALE GENOMIC DNA]</scope>
</reference>
<sequence>MKGPRPEPAPHSLNVHAMLGDYHTPGIYNGILRNWVSNPRFSDPEAETKVSNLSRHDPIDLQSEKMYRHIVMIADNNSENVVRGGSCARML</sequence>
<accession>A0A4Y2JB54</accession>
<gene>
    <name evidence="1" type="ORF">AVEN_165882_1</name>
</gene>
<evidence type="ECO:0000313" key="2">
    <source>
        <dbReference type="Proteomes" id="UP000499080"/>
    </source>
</evidence>
<comment type="caution">
    <text evidence="1">The sequence shown here is derived from an EMBL/GenBank/DDBJ whole genome shotgun (WGS) entry which is preliminary data.</text>
</comment>